<accession>A0A1K2HFS4</accession>
<reference evidence="2 5" key="1">
    <citation type="submission" date="2014-12" db="EMBL/GenBank/DDBJ databases">
        <title>Draft genome sequences of 10 type strains of Lactococcus.</title>
        <authorList>
            <person name="Sun Z."/>
            <person name="Zhong Z."/>
            <person name="Liu W."/>
            <person name="Zhang W."/>
            <person name="Zhang H."/>
        </authorList>
    </citation>
    <scope>NUCLEOTIDE SEQUENCE [LARGE SCALE GENOMIC DNA]</scope>
    <source>
        <strain evidence="2 5">DSM 22330</strain>
    </source>
</reference>
<sequence length="138" mass="15715">MNETMPKVKKAAMLPNNFIMLDFDNGERRYLPSHYLQQYENALAGDKAVTKGTRRTIAVSPSITFFGNQFDIQDDGTVILNEKDRYTHEELWQNSVARISDAKHAIPDATHWKRNIVIALLLASPLVIMMIVALIQGW</sequence>
<dbReference type="Proteomes" id="UP000218979">
    <property type="component" value="Unassembled WGS sequence"/>
</dbReference>
<feature type="transmembrane region" description="Helical" evidence="1">
    <location>
        <begin position="116"/>
        <end position="135"/>
    </location>
</feature>
<dbReference type="EMBL" id="FPKS01000011">
    <property type="protein sequence ID" value="SFZ75712.1"/>
    <property type="molecule type" value="Genomic_DNA"/>
</dbReference>
<keyword evidence="5" id="KW-1185">Reference proteome</keyword>
<keyword evidence="1" id="KW-0812">Transmembrane</keyword>
<proteinExistence type="predicted"/>
<name>A0A1K2HFS4_9LACT</name>
<evidence type="ECO:0000313" key="3">
    <source>
        <dbReference type="EMBL" id="SFZ75712.1"/>
    </source>
</evidence>
<dbReference type="Proteomes" id="UP000185655">
    <property type="component" value="Unassembled WGS sequence"/>
</dbReference>
<dbReference type="AlphaFoldDB" id="A0A1K2HFS4"/>
<protein>
    <submittedName>
        <fullName evidence="3">Uncharacterized protein</fullName>
    </submittedName>
</protein>
<keyword evidence="1" id="KW-0472">Membrane</keyword>
<organism evidence="3 4">
    <name type="scientific">Pseudolactococcus chungangensis CAU 28 = DSM 22330</name>
    <dbReference type="NCBI Taxonomy" id="1122154"/>
    <lineage>
        <taxon>Bacteria</taxon>
        <taxon>Bacillati</taxon>
        <taxon>Bacillota</taxon>
        <taxon>Bacilli</taxon>
        <taxon>Lactobacillales</taxon>
        <taxon>Streptococcaceae</taxon>
        <taxon>Pseudolactococcus</taxon>
    </lineage>
</organism>
<dbReference type="EMBL" id="JXJT01000011">
    <property type="protein sequence ID" value="PCS03054.1"/>
    <property type="molecule type" value="Genomic_DNA"/>
</dbReference>
<evidence type="ECO:0000313" key="5">
    <source>
        <dbReference type="Proteomes" id="UP000218979"/>
    </source>
</evidence>
<dbReference type="OrthoDB" id="2242627at2"/>
<gene>
    <name evidence="2" type="ORF">RR45_GL000343</name>
    <name evidence="3" type="ORF">SAMN02746068_01712</name>
</gene>
<evidence type="ECO:0000313" key="2">
    <source>
        <dbReference type="EMBL" id="PCS03054.1"/>
    </source>
</evidence>
<evidence type="ECO:0000256" key="1">
    <source>
        <dbReference type="SAM" id="Phobius"/>
    </source>
</evidence>
<keyword evidence="1" id="KW-1133">Transmembrane helix</keyword>
<evidence type="ECO:0000313" key="4">
    <source>
        <dbReference type="Proteomes" id="UP000185655"/>
    </source>
</evidence>
<reference evidence="3 4" key="2">
    <citation type="submission" date="2016-11" db="EMBL/GenBank/DDBJ databases">
        <authorList>
            <person name="Jaros S."/>
            <person name="Januszkiewicz K."/>
            <person name="Wedrychowicz H."/>
        </authorList>
    </citation>
    <scope>NUCLEOTIDE SEQUENCE [LARGE SCALE GENOMIC DNA]</scope>
    <source>
        <strain evidence="3 4">DSM 22330</strain>
    </source>
</reference>
<dbReference type="RefSeq" id="WP_072353637.1">
    <property type="nucleotide sequence ID" value="NZ_FPKS01000011.1"/>
</dbReference>